<dbReference type="Gene3D" id="3.90.660.50">
    <property type="match status" value="1"/>
</dbReference>
<comment type="caution">
    <text evidence="3">The sequence shown here is derived from an EMBL/GenBank/DDBJ whole genome shotgun (WGS) entry which is preliminary data.</text>
</comment>
<reference evidence="3 4" key="1">
    <citation type="submission" date="2019-04" db="EMBL/GenBank/DDBJ databases">
        <title>Cohnella sp. nov., isolated from soil.</title>
        <authorList>
            <person name="Kim W."/>
        </authorList>
    </citation>
    <scope>NUCLEOTIDE SEQUENCE [LARGE SCALE GENOMIC DNA]</scope>
    <source>
        <strain evidence="3 4">CAU 1483</strain>
    </source>
</reference>
<evidence type="ECO:0000313" key="4">
    <source>
        <dbReference type="Proteomes" id="UP000309673"/>
    </source>
</evidence>
<sequence>MQKYDAAVVGGGIAGLTAAIYAAKAGKQTIVIEKQDRLGGRAISNKKNGAYFNLGGHALYKGHAHETFMELGVNVRGNQPSANGYGLWKGKLITLPTDLKSLFTTQLLSWKGKMELASWLMKFTKMDTHGYDRISLREWMEGNVRDPMVRHLFYSLLRTASYVVGPDLPAAGPVLRQLQNALNGVKYLDRGWGELVEELRKIASELGVRFITHNKVMTVEIRNGIVQQVVCEDGTRIAARNVILATSPSIAHQLVPFSEKTALQTWKEQAIEITAACLDVALRRLPKPKQQFIYGIDQTIFLTNQSRAAYLSDDGAQVISLIKYQGKENDPDEELRELEGMLDLAQPGWREQLMVKQYLPKITVSHDFMHINRRENPGPAVPEIQGLYVAGEWASHGELLVDAATASAKRAIQHMLHLEGKGRNILDEHRGII</sequence>
<evidence type="ECO:0000256" key="1">
    <source>
        <dbReference type="ARBA" id="ARBA00038322"/>
    </source>
</evidence>
<protein>
    <submittedName>
        <fullName evidence="3">NAD(P)/FAD-dependent oxidoreductase</fullName>
    </submittedName>
</protein>
<accession>A0A4U0FGP9</accession>
<evidence type="ECO:0000313" key="3">
    <source>
        <dbReference type="EMBL" id="TJY44107.1"/>
    </source>
</evidence>
<dbReference type="GO" id="GO:0016491">
    <property type="term" value="F:oxidoreductase activity"/>
    <property type="evidence" value="ECO:0007669"/>
    <property type="project" value="InterPro"/>
</dbReference>
<dbReference type="SUPFAM" id="SSF51905">
    <property type="entry name" value="FAD/NAD(P)-binding domain"/>
    <property type="match status" value="1"/>
</dbReference>
<organism evidence="3 4">
    <name type="scientific">Cohnella pontilimi</name>
    <dbReference type="NCBI Taxonomy" id="2564100"/>
    <lineage>
        <taxon>Bacteria</taxon>
        <taxon>Bacillati</taxon>
        <taxon>Bacillota</taxon>
        <taxon>Bacilli</taxon>
        <taxon>Bacillales</taxon>
        <taxon>Paenibacillaceae</taxon>
        <taxon>Cohnella</taxon>
    </lineage>
</organism>
<dbReference type="EMBL" id="SUPK01000001">
    <property type="protein sequence ID" value="TJY44107.1"/>
    <property type="molecule type" value="Genomic_DNA"/>
</dbReference>
<comment type="similarity">
    <text evidence="1">Belongs to the carotenoid/retinoid oxidoreductase family. CrtN subfamily.</text>
</comment>
<keyword evidence="4" id="KW-1185">Reference proteome</keyword>
<dbReference type="Pfam" id="PF01593">
    <property type="entry name" value="Amino_oxidase"/>
    <property type="match status" value="1"/>
</dbReference>
<evidence type="ECO:0000259" key="2">
    <source>
        <dbReference type="Pfam" id="PF01593"/>
    </source>
</evidence>
<name>A0A4U0FGP9_9BACL</name>
<dbReference type="Proteomes" id="UP000309673">
    <property type="component" value="Unassembled WGS sequence"/>
</dbReference>
<dbReference type="PANTHER" id="PTHR43734">
    <property type="entry name" value="PHYTOENE DESATURASE"/>
    <property type="match status" value="1"/>
</dbReference>
<dbReference type="RefSeq" id="WP_136775827.1">
    <property type="nucleotide sequence ID" value="NZ_SUPK01000001.1"/>
</dbReference>
<dbReference type="Gene3D" id="3.50.50.60">
    <property type="entry name" value="FAD/NAD(P)-binding domain"/>
    <property type="match status" value="1"/>
</dbReference>
<feature type="domain" description="Amine oxidase" evidence="2">
    <location>
        <begin position="13"/>
        <end position="413"/>
    </location>
</feature>
<dbReference type="AlphaFoldDB" id="A0A4U0FGP9"/>
<dbReference type="PANTHER" id="PTHR43734:SF1">
    <property type="entry name" value="PHYTOENE DESATURASE"/>
    <property type="match status" value="1"/>
</dbReference>
<dbReference type="InterPro" id="IPR036188">
    <property type="entry name" value="FAD/NAD-bd_sf"/>
</dbReference>
<dbReference type="OrthoDB" id="269318at2"/>
<proteinExistence type="inferred from homology"/>
<dbReference type="InterPro" id="IPR002937">
    <property type="entry name" value="Amino_oxidase"/>
</dbReference>
<gene>
    <name evidence="3" type="ORF">E5161_01530</name>
</gene>